<sequence length="161" mass="18609">MTHKQLVEKAYKWVLQNASCGVAFKEMYCAGNGEYCDVIGFGSGGHTVVIECKASRSDFLADKKKLFRQFPEMGKGRYRIYCAPKGLLKLEELPEKWGLLEVDDRMRAKLLWRPDPKYPLEYTMIHGSYHAFESDRRAEMSVMYSALRRLNEKGLLSEIIK</sequence>
<reference evidence="1 2" key="1">
    <citation type="journal article" date="2018" name="Antonie Van Leeuwenhoek">
        <title>Larkinella terrae sp. nov., isolated from soil on Jeju Island, South Korea.</title>
        <authorList>
            <person name="Ten L.N."/>
            <person name="Jeon J."/>
            <person name="Park S.J."/>
            <person name="Park S."/>
            <person name="Lee S.Y."/>
            <person name="Kim M.K."/>
            <person name="Jung H.Y."/>
        </authorList>
    </citation>
    <scope>NUCLEOTIDE SEQUENCE [LARGE SCALE GENOMIC DNA]</scope>
    <source>
        <strain evidence="1 2">KCTC 52001</strain>
    </source>
</reference>
<evidence type="ECO:0000313" key="1">
    <source>
        <dbReference type="EMBL" id="MRS59882.1"/>
    </source>
</evidence>
<dbReference type="RefSeq" id="WP_154172298.1">
    <property type="nucleotide sequence ID" value="NZ_WJXZ01000001.1"/>
</dbReference>
<comment type="caution">
    <text evidence="1">The sequence shown here is derived from an EMBL/GenBank/DDBJ whole genome shotgun (WGS) entry which is preliminary data.</text>
</comment>
<proteinExistence type="predicted"/>
<dbReference type="Proteomes" id="UP000441754">
    <property type="component" value="Unassembled WGS sequence"/>
</dbReference>
<dbReference type="EMBL" id="WJXZ01000001">
    <property type="protein sequence ID" value="MRS59882.1"/>
    <property type="molecule type" value="Genomic_DNA"/>
</dbReference>
<gene>
    <name evidence="1" type="ORF">GJJ30_01150</name>
</gene>
<organism evidence="1 2">
    <name type="scientific">Larkinella terrae</name>
    <dbReference type="NCBI Taxonomy" id="2025311"/>
    <lineage>
        <taxon>Bacteria</taxon>
        <taxon>Pseudomonadati</taxon>
        <taxon>Bacteroidota</taxon>
        <taxon>Cytophagia</taxon>
        <taxon>Cytophagales</taxon>
        <taxon>Spirosomataceae</taxon>
        <taxon>Larkinella</taxon>
    </lineage>
</organism>
<name>A0A7K0EDU7_9BACT</name>
<dbReference type="AlphaFoldDB" id="A0A7K0EDU7"/>
<accession>A0A7K0EDU7</accession>
<evidence type="ECO:0000313" key="2">
    <source>
        <dbReference type="Proteomes" id="UP000441754"/>
    </source>
</evidence>
<keyword evidence="2" id="KW-1185">Reference proteome</keyword>
<protein>
    <submittedName>
        <fullName evidence="1">MmcB family DNA repair protein</fullName>
    </submittedName>
</protein>
<dbReference type="OrthoDB" id="198812at2"/>